<dbReference type="InterPro" id="IPR010994">
    <property type="entry name" value="RuvA_2-like"/>
</dbReference>
<dbReference type="GO" id="GO:0003677">
    <property type="term" value="F:DNA binding"/>
    <property type="evidence" value="ECO:0007669"/>
    <property type="project" value="UniProtKB-UniRule"/>
</dbReference>
<accession>A0A2I1K094</accession>
<dbReference type="InterPro" id="IPR047296">
    <property type="entry name" value="GIY-YIG_UvrC_Cho"/>
</dbReference>
<gene>
    <name evidence="7" type="primary">uvrC</name>
    <name evidence="11" type="ORF">CYJ57_04360</name>
</gene>
<comment type="function">
    <text evidence="7">The UvrABC repair system catalyzes the recognition and processing of DNA lesions. UvrC both incises the 5' and 3' sides of the lesion. The N-terminal half is responsible for the 3' incision and the C-terminal half is responsible for the 5' incision.</text>
</comment>
<dbReference type="FunFam" id="3.30.420.340:FF:000002">
    <property type="entry name" value="UvrABC system protein C"/>
    <property type="match status" value="1"/>
</dbReference>
<evidence type="ECO:0000313" key="12">
    <source>
        <dbReference type="Proteomes" id="UP000234384"/>
    </source>
</evidence>
<comment type="similarity">
    <text evidence="7">Belongs to the UvrC family.</text>
</comment>
<dbReference type="Pfam" id="PF22920">
    <property type="entry name" value="UvrC_RNaseH"/>
    <property type="match status" value="1"/>
</dbReference>
<reference evidence="11 12" key="1">
    <citation type="submission" date="2017-12" db="EMBL/GenBank/DDBJ databases">
        <title>Phylogenetic diversity of female urinary microbiome.</title>
        <authorList>
            <person name="Thomas-White K."/>
            <person name="Wolfe A.J."/>
        </authorList>
    </citation>
    <scope>NUCLEOTIDE SEQUENCE [LARGE SCALE GENOMIC DNA]</scope>
    <source>
        <strain evidence="11 12">UMB0898</strain>
    </source>
</reference>
<evidence type="ECO:0000256" key="2">
    <source>
        <dbReference type="ARBA" id="ARBA00022763"/>
    </source>
</evidence>
<dbReference type="PANTHER" id="PTHR30562:SF1">
    <property type="entry name" value="UVRABC SYSTEM PROTEIN C"/>
    <property type="match status" value="1"/>
</dbReference>
<dbReference type="InterPro" id="IPR001162">
    <property type="entry name" value="UvrC_RNase_H_dom"/>
</dbReference>
<protein>
    <recommendedName>
        <fullName evidence="7">UvrABC system protein C</fullName>
        <shortName evidence="7">Protein UvrC</shortName>
    </recommendedName>
    <alternativeName>
        <fullName evidence="7">Excinuclease ABC subunit C</fullName>
    </alternativeName>
</protein>
<evidence type="ECO:0000256" key="5">
    <source>
        <dbReference type="ARBA" id="ARBA00023204"/>
    </source>
</evidence>
<keyword evidence="2 7" id="KW-0227">DNA damage</keyword>
<dbReference type="Gene3D" id="3.30.420.340">
    <property type="entry name" value="UvrC, RNAse H endonuclease domain"/>
    <property type="match status" value="1"/>
</dbReference>
<sequence>MAGYSTNPEVRQRIEQKLQLLPDLPGIYMMKDQHDQIIYVGKAKNLRNRVRSYFRGAHDTKTTKLVAEIHNFETIVTNSDKEALILEINLIQEYKPIYNIRLKDSTMYPYLKITNERDPQLIIVNQVEKDGATYFGPFPNVYAATSTMDLLNRAYPLRRCSKTEKRACFYYHLGQCIGPCDHEVSPEEYQTQIQKIKRFFNGDVNEIKSELVHKMERAAENLEFEQAADYRDQIQYIEKTVERQVIMSQGYDNMDVFGYTYDLGWLSVQVFMLRQGSIIKRKAAIFPCVGDPEQEVTTFIARFYTEQEQLLPKSILVPSQVDHALLEDYFEIPVTTPLRGKKRAMLELCEKNSRIALDERFRLFAQNEQRTTIATTQLAEALNIVSAERIESFDHSNIQGSHAVSGMVSYFNGQPDKSQYRKFRIKTVEGANEYASTQEIIRRRYTRLIKEDQPLPDLILMDGGLIQVRAARDVLENEFGLSIPVAGMVKDDRHRTANLLDGYSEEIIDLPHDSQAFLLLQRIQEEVHRYAITYHRSVRSKSQFGSILDQVAGVGPKTRNKLLKHFKDLPAMRDADLDEFKLIGVPRKTAERVQETLREQLTS</sequence>
<dbReference type="PROSITE" id="PS50151">
    <property type="entry name" value="UVR"/>
    <property type="match status" value="1"/>
</dbReference>
<evidence type="ECO:0000259" key="9">
    <source>
        <dbReference type="PROSITE" id="PS50164"/>
    </source>
</evidence>
<dbReference type="GO" id="GO:0009432">
    <property type="term" value="P:SOS response"/>
    <property type="evidence" value="ECO:0007669"/>
    <property type="project" value="UniProtKB-UniRule"/>
</dbReference>
<dbReference type="HAMAP" id="MF_00203">
    <property type="entry name" value="UvrC"/>
    <property type="match status" value="1"/>
</dbReference>
<dbReference type="InterPro" id="IPR036876">
    <property type="entry name" value="UVR_dom_sf"/>
</dbReference>
<evidence type="ECO:0000256" key="6">
    <source>
        <dbReference type="ARBA" id="ARBA00023236"/>
    </source>
</evidence>
<evidence type="ECO:0000256" key="1">
    <source>
        <dbReference type="ARBA" id="ARBA00022490"/>
    </source>
</evidence>
<dbReference type="FunFam" id="3.40.1440.10:FF:000001">
    <property type="entry name" value="UvrABC system protein C"/>
    <property type="match status" value="1"/>
</dbReference>
<evidence type="ECO:0000256" key="7">
    <source>
        <dbReference type="HAMAP-Rule" id="MF_00203"/>
    </source>
</evidence>
<comment type="subcellular location">
    <subcellularLocation>
        <location evidence="7">Cytoplasm</location>
    </subcellularLocation>
</comment>
<dbReference type="InterPro" id="IPR001943">
    <property type="entry name" value="UVR_dom"/>
</dbReference>
<comment type="caution">
    <text evidence="11">The sequence shown here is derived from an EMBL/GenBank/DDBJ whole genome shotgun (WGS) entry which is preliminary data.</text>
</comment>
<feature type="domain" description="UVR" evidence="8">
    <location>
        <begin position="205"/>
        <end position="240"/>
    </location>
</feature>
<dbReference type="SUPFAM" id="SSF82771">
    <property type="entry name" value="GIY-YIG endonuclease"/>
    <property type="match status" value="1"/>
</dbReference>
<dbReference type="Pfam" id="PF02151">
    <property type="entry name" value="UVR"/>
    <property type="match status" value="1"/>
</dbReference>
<dbReference type="FunFam" id="4.10.860.10:FF:000002">
    <property type="entry name" value="UvrABC system protein C"/>
    <property type="match status" value="1"/>
</dbReference>
<dbReference type="InterPro" id="IPR038476">
    <property type="entry name" value="UvrC_RNase_H_dom_sf"/>
</dbReference>
<dbReference type="AlphaFoldDB" id="A0A2I1K094"/>
<dbReference type="SUPFAM" id="SSF47781">
    <property type="entry name" value="RuvA domain 2-like"/>
    <property type="match status" value="1"/>
</dbReference>
<dbReference type="InterPro" id="IPR004791">
    <property type="entry name" value="UvrC"/>
</dbReference>
<keyword evidence="6 7" id="KW-0742">SOS response</keyword>
<organism evidence="11 12">
    <name type="scientific">Falseniella ignava</name>
    <dbReference type="NCBI Taxonomy" id="137730"/>
    <lineage>
        <taxon>Bacteria</taxon>
        <taxon>Bacillati</taxon>
        <taxon>Bacillota</taxon>
        <taxon>Bacilli</taxon>
        <taxon>Lactobacillales</taxon>
        <taxon>Aerococcaceae</taxon>
        <taxon>Falseniella</taxon>
    </lineage>
</organism>
<dbReference type="InterPro" id="IPR050066">
    <property type="entry name" value="UvrABC_protein_C"/>
</dbReference>
<evidence type="ECO:0000259" key="8">
    <source>
        <dbReference type="PROSITE" id="PS50151"/>
    </source>
</evidence>
<evidence type="ECO:0000313" key="11">
    <source>
        <dbReference type="EMBL" id="PKY89079.1"/>
    </source>
</evidence>
<evidence type="ECO:0000259" key="10">
    <source>
        <dbReference type="PROSITE" id="PS50165"/>
    </source>
</evidence>
<dbReference type="GO" id="GO:0009381">
    <property type="term" value="F:excinuclease ABC activity"/>
    <property type="evidence" value="ECO:0007669"/>
    <property type="project" value="UniProtKB-UniRule"/>
</dbReference>
<dbReference type="Gene3D" id="3.40.1440.10">
    <property type="entry name" value="GIY-YIG endonuclease"/>
    <property type="match status" value="1"/>
</dbReference>
<keyword evidence="4 7" id="KW-0267">Excision nuclease</keyword>
<dbReference type="InterPro" id="IPR000305">
    <property type="entry name" value="GIY-YIG_endonuc"/>
</dbReference>
<evidence type="ECO:0000256" key="3">
    <source>
        <dbReference type="ARBA" id="ARBA00022769"/>
    </source>
</evidence>
<evidence type="ECO:0000256" key="4">
    <source>
        <dbReference type="ARBA" id="ARBA00022881"/>
    </source>
</evidence>
<proteinExistence type="inferred from homology"/>
<feature type="domain" description="UvrC family homology region profile" evidence="10">
    <location>
        <begin position="256"/>
        <end position="475"/>
    </location>
</feature>
<dbReference type="InterPro" id="IPR035901">
    <property type="entry name" value="GIY-YIG_endonuc_sf"/>
</dbReference>
<dbReference type="NCBIfam" id="TIGR00194">
    <property type="entry name" value="uvrC"/>
    <property type="match status" value="1"/>
</dbReference>
<dbReference type="Pfam" id="PF08459">
    <property type="entry name" value="UvrC_RNaseH_dom"/>
    <property type="match status" value="1"/>
</dbReference>
<dbReference type="PANTHER" id="PTHR30562">
    <property type="entry name" value="UVRC/OXIDOREDUCTASE"/>
    <property type="match status" value="1"/>
</dbReference>
<dbReference type="Pfam" id="PF01541">
    <property type="entry name" value="GIY-YIG"/>
    <property type="match status" value="1"/>
</dbReference>
<dbReference type="SUPFAM" id="SSF46600">
    <property type="entry name" value="C-terminal UvrC-binding domain of UvrB"/>
    <property type="match status" value="1"/>
</dbReference>
<dbReference type="SMART" id="SM00465">
    <property type="entry name" value="GIYc"/>
    <property type="match status" value="1"/>
</dbReference>
<dbReference type="EMBL" id="PKHE01000009">
    <property type="protein sequence ID" value="PKY89079.1"/>
    <property type="molecule type" value="Genomic_DNA"/>
</dbReference>
<dbReference type="OrthoDB" id="9804933at2"/>
<dbReference type="Gene3D" id="4.10.860.10">
    <property type="entry name" value="UVR domain"/>
    <property type="match status" value="1"/>
</dbReference>
<dbReference type="Proteomes" id="UP000234384">
    <property type="component" value="Unassembled WGS sequence"/>
</dbReference>
<feature type="domain" description="GIY-YIG" evidence="9">
    <location>
        <begin position="23"/>
        <end position="100"/>
    </location>
</feature>
<dbReference type="PROSITE" id="PS50165">
    <property type="entry name" value="UVRC"/>
    <property type="match status" value="1"/>
</dbReference>
<dbReference type="Pfam" id="PF14520">
    <property type="entry name" value="HHH_5"/>
    <property type="match status" value="1"/>
</dbReference>
<dbReference type="Gene3D" id="1.10.150.20">
    <property type="entry name" value="5' to 3' exonuclease, C-terminal subdomain"/>
    <property type="match status" value="1"/>
</dbReference>
<dbReference type="GO" id="GO:0005737">
    <property type="term" value="C:cytoplasm"/>
    <property type="evidence" value="ECO:0007669"/>
    <property type="project" value="UniProtKB-SubCell"/>
</dbReference>
<dbReference type="GO" id="GO:0006289">
    <property type="term" value="P:nucleotide-excision repair"/>
    <property type="evidence" value="ECO:0007669"/>
    <property type="project" value="UniProtKB-UniRule"/>
</dbReference>
<keyword evidence="1 7" id="KW-0963">Cytoplasm</keyword>
<dbReference type="CDD" id="cd10434">
    <property type="entry name" value="GIY-YIG_UvrC_Cho"/>
    <property type="match status" value="1"/>
</dbReference>
<dbReference type="RefSeq" id="WP_101954224.1">
    <property type="nucleotide sequence ID" value="NZ_PKHE01000009.1"/>
</dbReference>
<keyword evidence="3 7" id="KW-0228">DNA excision</keyword>
<name>A0A2I1K094_9LACT</name>
<dbReference type="PROSITE" id="PS50164">
    <property type="entry name" value="GIY_YIG"/>
    <property type="match status" value="1"/>
</dbReference>
<dbReference type="GO" id="GO:0009380">
    <property type="term" value="C:excinuclease repair complex"/>
    <property type="evidence" value="ECO:0007669"/>
    <property type="project" value="InterPro"/>
</dbReference>
<keyword evidence="5 7" id="KW-0234">DNA repair</keyword>
<comment type="subunit">
    <text evidence="7">Interacts with UvrB in an incision complex.</text>
</comment>